<dbReference type="EMBL" id="JANTYZ010000007">
    <property type="protein sequence ID" value="MCS3865900.1"/>
    <property type="molecule type" value="Genomic_DNA"/>
</dbReference>
<keyword evidence="1" id="KW-0175">Coiled coil</keyword>
<reference evidence="2" key="1">
    <citation type="submission" date="2022-08" db="EMBL/GenBank/DDBJ databases">
        <title>Genomic Encyclopedia of Type Strains, Phase V (KMG-V): Genome sequencing to study the core and pangenomes of soil and plant-associated prokaryotes.</title>
        <authorList>
            <person name="Whitman W."/>
        </authorList>
    </citation>
    <scope>NUCLEOTIDE SEQUENCE</scope>
    <source>
        <strain evidence="2">SP2016B</strain>
    </source>
</reference>
<comment type="caution">
    <text evidence="2">The sequence shown here is derived from an EMBL/GenBank/DDBJ whole genome shotgun (WGS) entry which is preliminary data.</text>
</comment>
<evidence type="ECO:0000313" key="3">
    <source>
        <dbReference type="Proteomes" id="UP001155034"/>
    </source>
</evidence>
<evidence type="ECO:0000313" key="2">
    <source>
        <dbReference type="EMBL" id="MCS3865900.1"/>
    </source>
</evidence>
<dbReference type="AlphaFoldDB" id="A0A9X2RGA8"/>
<accession>A0A9X2RGA8</accession>
<feature type="coiled-coil region" evidence="1">
    <location>
        <begin position="39"/>
        <end position="80"/>
    </location>
</feature>
<dbReference type="RefSeq" id="WP_259083791.1">
    <property type="nucleotide sequence ID" value="NZ_JANTYZ010000007.1"/>
</dbReference>
<protein>
    <submittedName>
        <fullName evidence="2">Uncharacterized protein</fullName>
    </submittedName>
</protein>
<evidence type="ECO:0000256" key="1">
    <source>
        <dbReference type="SAM" id="Coils"/>
    </source>
</evidence>
<organism evidence="2 3">
    <name type="scientific">Salinibacter ruber</name>
    <dbReference type="NCBI Taxonomy" id="146919"/>
    <lineage>
        <taxon>Bacteria</taxon>
        <taxon>Pseudomonadati</taxon>
        <taxon>Rhodothermota</taxon>
        <taxon>Rhodothermia</taxon>
        <taxon>Rhodothermales</taxon>
        <taxon>Salinibacteraceae</taxon>
        <taxon>Salinibacter</taxon>
    </lineage>
</organism>
<proteinExistence type="predicted"/>
<sequence>MMLTLDEPKSTLETVRRVHEDAEYLYTELLDKRYPEPTLSDAEDYLDHLREMKEVAKEELDALRKDASEKEAKEKRYEVARYGMRVKRYRRAIARLRRYGLKETGLLEDMKRVAANDRRRLKGYIKAQS</sequence>
<dbReference type="Proteomes" id="UP001155034">
    <property type="component" value="Unassembled WGS sequence"/>
</dbReference>
<name>A0A9X2RGA8_9BACT</name>
<gene>
    <name evidence="2" type="ORF">GGP82_002464</name>
</gene>